<dbReference type="GO" id="GO:1902758">
    <property type="term" value="P:bis(molybdopterin guanine dinucleotide)molybdenum biosynthetic process"/>
    <property type="evidence" value="ECO:0007669"/>
    <property type="project" value="TreeGrafter"/>
</dbReference>
<feature type="binding site" evidence="8">
    <location>
        <position position="116"/>
    </location>
    <ligand>
        <name>Mg(2+)</name>
        <dbReference type="ChEBI" id="CHEBI:18420"/>
    </ligand>
</feature>
<keyword evidence="1 8" id="KW-0963">Cytoplasm</keyword>
<evidence type="ECO:0000256" key="7">
    <source>
        <dbReference type="ARBA" id="ARBA00023150"/>
    </source>
</evidence>
<keyword evidence="10" id="KW-0548">Nucleotidyltransferase</keyword>
<keyword evidence="2 8" id="KW-0808">Transferase</keyword>
<feature type="binding site" evidence="8">
    <location>
        <position position="116"/>
    </location>
    <ligand>
        <name>GTP</name>
        <dbReference type="ChEBI" id="CHEBI:37565"/>
    </ligand>
</feature>
<comment type="subunit">
    <text evidence="8">Monomer.</text>
</comment>
<evidence type="ECO:0000256" key="1">
    <source>
        <dbReference type="ARBA" id="ARBA00022490"/>
    </source>
</evidence>
<dbReference type="InterPro" id="IPR025877">
    <property type="entry name" value="MobA-like_NTP_Trfase"/>
</dbReference>
<feature type="binding site" evidence="8">
    <location>
        <position position="65"/>
    </location>
    <ligand>
        <name>GTP</name>
        <dbReference type="ChEBI" id="CHEBI:37565"/>
    </ligand>
</feature>
<evidence type="ECO:0000256" key="4">
    <source>
        <dbReference type="ARBA" id="ARBA00022741"/>
    </source>
</evidence>
<comment type="domain">
    <text evidence="8">The N-terminal domain determines nucleotide recognition and specific binding, while the C-terminal domain determines the specific binding to the target protein.</text>
</comment>
<proteinExistence type="inferred from homology"/>
<name>A0A8G2BJ59_9PROT</name>
<keyword evidence="4 8" id="KW-0547">Nucleotide-binding</keyword>
<comment type="subcellular location">
    <subcellularLocation>
        <location evidence="8">Cytoplasm</location>
    </subcellularLocation>
</comment>
<keyword evidence="11" id="KW-1185">Reference proteome</keyword>
<evidence type="ECO:0000256" key="3">
    <source>
        <dbReference type="ARBA" id="ARBA00022723"/>
    </source>
</evidence>
<dbReference type="PANTHER" id="PTHR19136:SF81">
    <property type="entry name" value="MOLYBDENUM COFACTOR GUANYLYLTRANSFERASE"/>
    <property type="match status" value="1"/>
</dbReference>
<dbReference type="GO" id="GO:0005525">
    <property type="term" value="F:GTP binding"/>
    <property type="evidence" value="ECO:0007669"/>
    <property type="project" value="UniProtKB-UniRule"/>
</dbReference>
<dbReference type="OrthoDB" id="9788394at2"/>
<dbReference type="Gene3D" id="3.90.550.10">
    <property type="entry name" value="Spore Coat Polysaccharide Biosynthesis Protein SpsA, Chain A"/>
    <property type="match status" value="1"/>
</dbReference>
<dbReference type="HAMAP" id="MF_00316">
    <property type="entry name" value="MobA"/>
    <property type="match status" value="1"/>
</dbReference>
<evidence type="ECO:0000256" key="6">
    <source>
        <dbReference type="ARBA" id="ARBA00023134"/>
    </source>
</evidence>
<comment type="catalytic activity">
    <reaction evidence="8">
        <text>Mo-molybdopterin + GTP + H(+) = Mo-molybdopterin guanine dinucleotide + diphosphate</text>
        <dbReference type="Rhea" id="RHEA:34243"/>
        <dbReference type="ChEBI" id="CHEBI:15378"/>
        <dbReference type="ChEBI" id="CHEBI:33019"/>
        <dbReference type="ChEBI" id="CHEBI:37565"/>
        <dbReference type="ChEBI" id="CHEBI:71302"/>
        <dbReference type="ChEBI" id="CHEBI:71310"/>
        <dbReference type="EC" id="2.7.7.77"/>
    </reaction>
</comment>
<organism evidence="10 11">
    <name type="scientific">Thalassobaculum litoreum DSM 18839</name>
    <dbReference type="NCBI Taxonomy" id="1123362"/>
    <lineage>
        <taxon>Bacteria</taxon>
        <taxon>Pseudomonadati</taxon>
        <taxon>Pseudomonadota</taxon>
        <taxon>Alphaproteobacteria</taxon>
        <taxon>Rhodospirillales</taxon>
        <taxon>Thalassobaculaceae</taxon>
        <taxon>Thalassobaculum</taxon>
    </lineage>
</organism>
<keyword evidence="5 8" id="KW-0460">Magnesium</keyword>
<dbReference type="InterPro" id="IPR013482">
    <property type="entry name" value="Molybde_CF_guanTrfase"/>
</dbReference>
<evidence type="ECO:0000313" key="10">
    <source>
        <dbReference type="EMBL" id="SDG01224.1"/>
    </source>
</evidence>
<dbReference type="EC" id="2.7.7.77" evidence="8"/>
<evidence type="ECO:0000313" key="11">
    <source>
        <dbReference type="Proteomes" id="UP000198615"/>
    </source>
</evidence>
<evidence type="ECO:0000256" key="5">
    <source>
        <dbReference type="ARBA" id="ARBA00022842"/>
    </source>
</evidence>
<feature type="binding site" evidence="8">
    <location>
        <position position="83"/>
    </location>
    <ligand>
        <name>GTP</name>
        <dbReference type="ChEBI" id="CHEBI:37565"/>
    </ligand>
</feature>
<dbReference type="GO" id="GO:0061603">
    <property type="term" value="F:molybdenum cofactor guanylyltransferase activity"/>
    <property type="evidence" value="ECO:0007669"/>
    <property type="project" value="UniProtKB-EC"/>
</dbReference>
<dbReference type="AlphaFoldDB" id="A0A8G2BJ59"/>
<dbReference type="SUPFAM" id="SSF53448">
    <property type="entry name" value="Nucleotide-diphospho-sugar transferases"/>
    <property type="match status" value="1"/>
</dbReference>
<evidence type="ECO:0000256" key="2">
    <source>
        <dbReference type="ARBA" id="ARBA00022679"/>
    </source>
</evidence>
<dbReference type="CDD" id="cd02503">
    <property type="entry name" value="MobA"/>
    <property type="match status" value="1"/>
</dbReference>
<feature type="binding site" evidence="8">
    <location>
        <begin position="24"/>
        <end position="26"/>
    </location>
    <ligand>
        <name>GTP</name>
        <dbReference type="ChEBI" id="CHEBI:37565"/>
    </ligand>
</feature>
<feature type="binding site" evidence="8">
    <location>
        <position position="37"/>
    </location>
    <ligand>
        <name>GTP</name>
        <dbReference type="ChEBI" id="CHEBI:37565"/>
    </ligand>
</feature>
<dbReference type="EMBL" id="FNBW01000009">
    <property type="protein sequence ID" value="SDG01224.1"/>
    <property type="molecule type" value="Genomic_DNA"/>
</dbReference>
<keyword evidence="3 8" id="KW-0479">Metal-binding</keyword>
<keyword evidence="7 8" id="KW-0501">Molybdenum cofactor biosynthesis</keyword>
<dbReference type="Pfam" id="PF12804">
    <property type="entry name" value="NTP_transf_3"/>
    <property type="match status" value="1"/>
</dbReference>
<feature type="domain" description="MobA-like NTP transferase" evidence="9">
    <location>
        <begin position="21"/>
        <end position="176"/>
    </location>
</feature>
<dbReference type="PANTHER" id="PTHR19136">
    <property type="entry name" value="MOLYBDENUM COFACTOR GUANYLYLTRANSFERASE"/>
    <property type="match status" value="1"/>
</dbReference>
<comment type="caution">
    <text evidence="10">The sequence shown here is derived from an EMBL/GenBank/DDBJ whole genome shotgun (WGS) entry which is preliminary data.</text>
</comment>
<gene>
    <name evidence="8" type="primary">mobA</name>
    <name evidence="10" type="ORF">SAMN05660686_03027</name>
</gene>
<dbReference type="Proteomes" id="UP000198615">
    <property type="component" value="Unassembled WGS sequence"/>
</dbReference>
<comment type="similarity">
    <text evidence="8">Belongs to the MobA family.</text>
</comment>
<comment type="cofactor">
    <cofactor evidence="8">
        <name>Mg(2+)</name>
        <dbReference type="ChEBI" id="CHEBI:18420"/>
    </cofactor>
</comment>
<comment type="function">
    <text evidence="8">Transfers a GMP moiety from GTP to Mo-molybdopterin (Mo-MPT) cofactor (Moco or molybdenum cofactor) to form Mo-molybdopterin guanine dinucleotide (Mo-MGD) cofactor.</text>
</comment>
<dbReference type="NCBIfam" id="TIGR02665">
    <property type="entry name" value="molyb_mobA"/>
    <property type="match status" value="1"/>
</dbReference>
<reference evidence="10 11" key="1">
    <citation type="submission" date="2016-10" db="EMBL/GenBank/DDBJ databases">
        <authorList>
            <person name="Varghese N."/>
            <person name="Submissions S."/>
        </authorList>
    </citation>
    <scope>NUCLEOTIDE SEQUENCE [LARGE SCALE GENOMIC DNA]</scope>
    <source>
        <strain evidence="10 11">DSM 18839</strain>
    </source>
</reference>
<dbReference type="GO" id="GO:0005737">
    <property type="term" value="C:cytoplasm"/>
    <property type="evidence" value="ECO:0007669"/>
    <property type="project" value="UniProtKB-SubCell"/>
</dbReference>
<dbReference type="RefSeq" id="WP_093151484.1">
    <property type="nucleotide sequence ID" value="NZ_FNBW01000009.1"/>
</dbReference>
<sequence>MAPTTQTRTVDFPRTHEAVLGVILAGGLARRMGGGDKGLADLGGRTLLQRVIDRLEGQVGGLVLNANGDPARFAAYRLPVVADTVADHPGPLAGILAGLEHAEATGWSWIATAPVDTPYLPRDLVDRLLTALAGEAAEIACAASGGRVHPVVGLWPVTLIGPLRAALEVDGLRKVDAFATGRRRAIAAWPVEPHDPFLNVNSPADLFEVAHGMPVG</sequence>
<evidence type="ECO:0000256" key="8">
    <source>
        <dbReference type="HAMAP-Rule" id="MF_00316"/>
    </source>
</evidence>
<evidence type="ECO:0000259" key="9">
    <source>
        <dbReference type="Pfam" id="PF12804"/>
    </source>
</evidence>
<protein>
    <recommendedName>
        <fullName evidence="8">Molybdenum cofactor guanylyltransferase</fullName>
        <shortName evidence="8">MoCo guanylyltransferase</shortName>
        <ecNumber evidence="8">2.7.7.77</ecNumber>
    </recommendedName>
    <alternativeName>
        <fullName evidence="8">GTP:molybdopterin guanylyltransferase</fullName>
    </alternativeName>
    <alternativeName>
        <fullName evidence="8">Mo-MPT guanylyltransferase</fullName>
    </alternativeName>
    <alternativeName>
        <fullName evidence="8">Molybdopterin guanylyltransferase</fullName>
    </alternativeName>
    <alternativeName>
        <fullName evidence="8">Molybdopterin-guanine dinucleotide synthase</fullName>
        <shortName evidence="8">MGD synthase</shortName>
    </alternativeName>
</protein>
<dbReference type="InterPro" id="IPR029044">
    <property type="entry name" value="Nucleotide-diphossugar_trans"/>
</dbReference>
<dbReference type="GO" id="GO:0046872">
    <property type="term" value="F:metal ion binding"/>
    <property type="evidence" value="ECO:0007669"/>
    <property type="project" value="UniProtKB-KW"/>
</dbReference>
<keyword evidence="6 8" id="KW-0342">GTP-binding</keyword>
<accession>A0A8G2BJ59</accession>